<sequence>MRHFALIVLPSFIALAQAALPKANEYKSGDCSGDINFPHHSDTLTDVTMDDTSHSVFLAGGEWAGFSQKGSEGCSGDLLGTMKGGCNNLDTDQEQRVACVKFNAFSG</sequence>
<evidence type="ECO:0000313" key="2">
    <source>
        <dbReference type="EMBL" id="KAK4235297.1"/>
    </source>
</evidence>
<evidence type="ECO:0000313" key="3">
    <source>
        <dbReference type="Proteomes" id="UP001303760"/>
    </source>
</evidence>
<protein>
    <recommendedName>
        <fullName evidence="4">Small secreted protein</fullName>
    </recommendedName>
</protein>
<proteinExistence type="predicted"/>
<reference evidence="2" key="1">
    <citation type="journal article" date="2023" name="Mol. Phylogenet. Evol.">
        <title>Genome-scale phylogeny and comparative genomics of the fungal order Sordariales.</title>
        <authorList>
            <person name="Hensen N."/>
            <person name="Bonometti L."/>
            <person name="Westerberg I."/>
            <person name="Brannstrom I.O."/>
            <person name="Guillou S."/>
            <person name="Cros-Aarteil S."/>
            <person name="Calhoun S."/>
            <person name="Haridas S."/>
            <person name="Kuo A."/>
            <person name="Mondo S."/>
            <person name="Pangilinan J."/>
            <person name="Riley R."/>
            <person name="LaButti K."/>
            <person name="Andreopoulos B."/>
            <person name="Lipzen A."/>
            <person name="Chen C."/>
            <person name="Yan M."/>
            <person name="Daum C."/>
            <person name="Ng V."/>
            <person name="Clum A."/>
            <person name="Steindorff A."/>
            <person name="Ohm R.A."/>
            <person name="Martin F."/>
            <person name="Silar P."/>
            <person name="Natvig D.O."/>
            <person name="Lalanne C."/>
            <person name="Gautier V."/>
            <person name="Ament-Velasquez S.L."/>
            <person name="Kruys A."/>
            <person name="Hutchinson M.I."/>
            <person name="Powell A.J."/>
            <person name="Barry K."/>
            <person name="Miller A.N."/>
            <person name="Grigoriev I.V."/>
            <person name="Debuchy R."/>
            <person name="Gladieux P."/>
            <person name="Hiltunen Thoren M."/>
            <person name="Johannesson H."/>
        </authorList>
    </citation>
    <scope>NUCLEOTIDE SEQUENCE</scope>
    <source>
        <strain evidence="2">CBS 532.94</strain>
    </source>
</reference>
<keyword evidence="1" id="KW-0732">Signal</keyword>
<evidence type="ECO:0008006" key="4">
    <source>
        <dbReference type="Google" id="ProtNLM"/>
    </source>
</evidence>
<evidence type="ECO:0000256" key="1">
    <source>
        <dbReference type="SAM" id="SignalP"/>
    </source>
</evidence>
<name>A0AAN7C5U8_9PEZI</name>
<reference evidence="2" key="2">
    <citation type="submission" date="2023-05" db="EMBL/GenBank/DDBJ databases">
        <authorList>
            <consortium name="Lawrence Berkeley National Laboratory"/>
            <person name="Steindorff A."/>
            <person name="Hensen N."/>
            <person name="Bonometti L."/>
            <person name="Westerberg I."/>
            <person name="Brannstrom I.O."/>
            <person name="Guillou S."/>
            <person name="Cros-Aarteil S."/>
            <person name="Calhoun S."/>
            <person name="Haridas S."/>
            <person name="Kuo A."/>
            <person name="Mondo S."/>
            <person name="Pangilinan J."/>
            <person name="Riley R."/>
            <person name="Labutti K."/>
            <person name="Andreopoulos B."/>
            <person name="Lipzen A."/>
            <person name="Chen C."/>
            <person name="Yanf M."/>
            <person name="Daum C."/>
            <person name="Ng V."/>
            <person name="Clum A."/>
            <person name="Ohm R."/>
            <person name="Martin F."/>
            <person name="Silar P."/>
            <person name="Natvig D."/>
            <person name="Lalanne C."/>
            <person name="Gautier V."/>
            <person name="Ament-Velasquez S.L."/>
            <person name="Kruys A."/>
            <person name="Hutchinson M.I."/>
            <person name="Powell A.J."/>
            <person name="Barry K."/>
            <person name="Miller A.N."/>
            <person name="Grigoriev I.V."/>
            <person name="Debuchy R."/>
            <person name="Gladieux P."/>
            <person name="Thoren M.H."/>
            <person name="Johannesson H."/>
        </authorList>
    </citation>
    <scope>NUCLEOTIDE SEQUENCE</scope>
    <source>
        <strain evidence="2">CBS 532.94</strain>
    </source>
</reference>
<accession>A0AAN7C5U8</accession>
<organism evidence="2 3">
    <name type="scientific">Achaetomium macrosporum</name>
    <dbReference type="NCBI Taxonomy" id="79813"/>
    <lineage>
        <taxon>Eukaryota</taxon>
        <taxon>Fungi</taxon>
        <taxon>Dikarya</taxon>
        <taxon>Ascomycota</taxon>
        <taxon>Pezizomycotina</taxon>
        <taxon>Sordariomycetes</taxon>
        <taxon>Sordariomycetidae</taxon>
        <taxon>Sordariales</taxon>
        <taxon>Chaetomiaceae</taxon>
        <taxon>Achaetomium</taxon>
    </lineage>
</organism>
<dbReference type="Proteomes" id="UP001303760">
    <property type="component" value="Unassembled WGS sequence"/>
</dbReference>
<comment type="caution">
    <text evidence="2">The sequence shown here is derived from an EMBL/GenBank/DDBJ whole genome shotgun (WGS) entry which is preliminary data.</text>
</comment>
<dbReference type="EMBL" id="MU860280">
    <property type="protein sequence ID" value="KAK4235297.1"/>
    <property type="molecule type" value="Genomic_DNA"/>
</dbReference>
<keyword evidence="3" id="KW-1185">Reference proteome</keyword>
<dbReference type="AlphaFoldDB" id="A0AAN7C5U8"/>
<feature type="signal peptide" evidence="1">
    <location>
        <begin position="1"/>
        <end position="18"/>
    </location>
</feature>
<gene>
    <name evidence="2" type="ORF">C8A03DRAFT_36862</name>
</gene>
<feature type="chain" id="PRO_5042928502" description="Small secreted protein" evidence="1">
    <location>
        <begin position="19"/>
        <end position="107"/>
    </location>
</feature>